<dbReference type="EMBL" id="CP045895">
    <property type="protein sequence ID" value="QQP48750.1"/>
    <property type="molecule type" value="Genomic_DNA"/>
</dbReference>
<dbReference type="Gene3D" id="3.30.60.20">
    <property type="match status" value="1"/>
</dbReference>
<feature type="domain" description="Phorbol-ester/DAG-type" evidence="7">
    <location>
        <begin position="633"/>
        <end position="683"/>
    </location>
</feature>
<evidence type="ECO:0000259" key="6">
    <source>
        <dbReference type="PROSITE" id="PS50003"/>
    </source>
</evidence>
<dbReference type="SUPFAM" id="SSF50729">
    <property type="entry name" value="PH domain-like"/>
    <property type="match status" value="1"/>
</dbReference>
<evidence type="ECO:0000256" key="1">
    <source>
        <dbReference type="ARBA" id="ARBA00007471"/>
    </source>
</evidence>
<dbReference type="InterPro" id="IPR010569">
    <property type="entry name" value="Myotubularin-like_Pase_dom"/>
</dbReference>
<feature type="region of interest" description="Disordered" evidence="5">
    <location>
        <begin position="397"/>
        <end position="426"/>
    </location>
</feature>
<reference evidence="10" key="1">
    <citation type="submission" date="2021-01" db="EMBL/GenBank/DDBJ databases">
        <title>Caligus Genome Assembly.</title>
        <authorList>
            <person name="Gallardo-Escarate C."/>
        </authorList>
    </citation>
    <scope>NUCLEOTIDE SEQUENCE [LARGE SCALE GENOMIC DNA]</scope>
</reference>
<keyword evidence="2" id="KW-0597">Phosphoprotein</keyword>
<dbReference type="Pfam" id="PF06602">
    <property type="entry name" value="Myotub-related"/>
    <property type="match status" value="1"/>
</dbReference>
<dbReference type="OrthoDB" id="74314at2759"/>
<keyword evidence="10" id="KW-1185">Reference proteome</keyword>
<dbReference type="GO" id="GO:0046872">
    <property type="term" value="F:metal ion binding"/>
    <property type="evidence" value="ECO:0007669"/>
    <property type="project" value="UniProtKB-KW"/>
</dbReference>
<dbReference type="GO" id="GO:0005085">
    <property type="term" value="F:guanyl-nucleotide exchange factor activity"/>
    <property type="evidence" value="ECO:0007669"/>
    <property type="project" value="TreeGrafter"/>
</dbReference>
<dbReference type="Proteomes" id="UP000595437">
    <property type="component" value="Chromosome 6"/>
</dbReference>
<feature type="domain" description="PH" evidence="6">
    <location>
        <begin position="755"/>
        <end position="850"/>
    </location>
</feature>
<organism evidence="9 10">
    <name type="scientific">Caligus rogercresseyi</name>
    <name type="common">Sea louse</name>
    <dbReference type="NCBI Taxonomy" id="217165"/>
    <lineage>
        <taxon>Eukaryota</taxon>
        <taxon>Metazoa</taxon>
        <taxon>Ecdysozoa</taxon>
        <taxon>Arthropoda</taxon>
        <taxon>Crustacea</taxon>
        <taxon>Multicrustacea</taxon>
        <taxon>Hexanauplia</taxon>
        <taxon>Copepoda</taxon>
        <taxon>Siphonostomatoida</taxon>
        <taxon>Caligidae</taxon>
        <taxon>Caligus</taxon>
    </lineage>
</organism>
<evidence type="ECO:0000259" key="7">
    <source>
        <dbReference type="PROSITE" id="PS50081"/>
    </source>
</evidence>
<evidence type="ECO:0008006" key="11">
    <source>
        <dbReference type="Google" id="ProtNLM"/>
    </source>
</evidence>
<dbReference type="PANTHER" id="PTHR10807">
    <property type="entry name" value="MYOTUBULARIN-RELATED"/>
    <property type="match status" value="1"/>
</dbReference>
<dbReference type="PROSITE" id="PS50081">
    <property type="entry name" value="ZF_DAG_PE_2"/>
    <property type="match status" value="1"/>
</dbReference>
<evidence type="ECO:0000313" key="9">
    <source>
        <dbReference type="EMBL" id="QQP48750.1"/>
    </source>
</evidence>
<dbReference type="InterPro" id="IPR011993">
    <property type="entry name" value="PH-like_dom_sf"/>
</dbReference>
<feature type="compositionally biased region" description="Polar residues" evidence="5">
    <location>
        <begin position="24"/>
        <end position="40"/>
    </location>
</feature>
<evidence type="ECO:0000256" key="5">
    <source>
        <dbReference type="SAM" id="MobiDB-lite"/>
    </source>
</evidence>
<dbReference type="GO" id="GO:0016020">
    <property type="term" value="C:membrane"/>
    <property type="evidence" value="ECO:0007669"/>
    <property type="project" value="TreeGrafter"/>
</dbReference>
<feature type="domain" description="Myotubularin phosphatase" evidence="8">
    <location>
        <begin position="1"/>
        <end position="482"/>
    </location>
</feature>
<feature type="region of interest" description="Disordered" evidence="5">
    <location>
        <begin position="128"/>
        <end position="154"/>
    </location>
</feature>
<dbReference type="PROSITE" id="PS50003">
    <property type="entry name" value="PH_DOMAIN"/>
    <property type="match status" value="1"/>
</dbReference>
<dbReference type="InterPro" id="IPR001849">
    <property type="entry name" value="PH_domain"/>
</dbReference>
<dbReference type="InterPro" id="IPR046349">
    <property type="entry name" value="C1-like_sf"/>
</dbReference>
<keyword evidence="3" id="KW-0479">Metal-binding</keyword>
<protein>
    <recommendedName>
        <fullName evidence="11">Myotubularin-related protein 13</fullName>
    </recommendedName>
</protein>
<dbReference type="InterPro" id="IPR030564">
    <property type="entry name" value="Myotubularin"/>
</dbReference>
<evidence type="ECO:0000259" key="8">
    <source>
        <dbReference type="PROSITE" id="PS51339"/>
    </source>
</evidence>
<evidence type="ECO:0000256" key="2">
    <source>
        <dbReference type="ARBA" id="ARBA00022553"/>
    </source>
</evidence>
<sequence>ALLLRGAGFHGRGVMGMLRRHQEGQGSNASHQSSNQAELTSSLEAEQYINAIIQLTPIKSPPLSNWSGSELSVNSLALAAGNGNNSNSATRSAIDHYATLTPNMARKFNTITKAVDTLTRNTTAPKFSRMNVPSMKSGAHRGSQNSLAVPSSAHLPRNSIGNDSLSGDFLAKASLYIFGDKIKGVKVESHPRTEFIPLEFHDTRRIRASFKKLMRACIPSSPGDNSSDAVSFLKQIESSEWLNGLQTLLQISGAVVDLIDIQGASVMLCLEDGWDITSQISSVAQLCMDPYYRTIEGFRVLVEKEWLAFGHRFNHRSNLSNPNQDSGFTPLFLQFLDLVHQIRRQFPTSFEFNDFYLKFLAYHHVSCRFRTFLCDCEAHRLEAGLLDDRSFEESPCIPPLHAPSPPEDGASSDEEIYSGSSRMNPQPTFESANLGVSIFDYIDRQHAKSPLFYNFSYSAPSSRSVLRPFSFISNLTIWDYYLGEELKHGPAYDLELYDSDLKMEEQEDPDRISLASNLTTSLLRQREEGGALSFGYDALSQVHLDSYSQLLREISCLENELGQLGGYHRWKALLNRLELPPLSPSSDSSYDRRQGRMMHKRSTMELLLRVRFGSERSSHSGALAAASSSGGVPHRFEKHHYSTPALCDWCNSILWGLVRTGYRCGVCGYNCHEKCKDLVSKTCSSSNSSGGPSSALVAASRDITAENLDQLLGGASPETSASAELSGLPGEEGSEAPRFSVFDTSSHHADELNSQIICQGTLYKQANFRIKGWKQRWFVLDSTKHQLRYYDAKGTTPPKDISTSVSPQQNAPKKCVTFFDLHTHKRVFCLGAETKAAAKEWIHKIQSCLQ</sequence>
<dbReference type="Pfam" id="PF00169">
    <property type="entry name" value="PH"/>
    <property type="match status" value="1"/>
</dbReference>
<name>A0A7T8HFX2_CALRO</name>
<comment type="similarity">
    <text evidence="1">Belongs to the protein-tyrosine phosphatase family. Non-receptor class myotubularin subfamily.</text>
</comment>
<dbReference type="InterPro" id="IPR002219">
    <property type="entry name" value="PKC_DAG/PE"/>
</dbReference>
<dbReference type="AlphaFoldDB" id="A0A7T8HFX2"/>
<dbReference type="SMART" id="SM00233">
    <property type="entry name" value="PH"/>
    <property type="match status" value="1"/>
</dbReference>
<dbReference type="Gene3D" id="2.30.29.30">
    <property type="entry name" value="Pleckstrin-homology domain (PH domain)/Phosphotyrosine-binding domain (PTB)"/>
    <property type="match status" value="1"/>
</dbReference>
<dbReference type="InterPro" id="IPR029021">
    <property type="entry name" value="Prot-tyrosine_phosphatase-like"/>
</dbReference>
<evidence type="ECO:0000313" key="10">
    <source>
        <dbReference type="Proteomes" id="UP000595437"/>
    </source>
</evidence>
<feature type="non-terminal residue" evidence="9">
    <location>
        <position position="1"/>
    </location>
</feature>
<evidence type="ECO:0000256" key="3">
    <source>
        <dbReference type="ARBA" id="ARBA00022723"/>
    </source>
</evidence>
<evidence type="ECO:0000256" key="4">
    <source>
        <dbReference type="ARBA" id="ARBA00022833"/>
    </source>
</evidence>
<accession>A0A7T8HFX2</accession>
<gene>
    <name evidence="9" type="ORF">FKW44_009167</name>
</gene>
<dbReference type="SUPFAM" id="SSF52799">
    <property type="entry name" value="(Phosphotyrosine protein) phosphatases II"/>
    <property type="match status" value="1"/>
</dbReference>
<dbReference type="SMART" id="SM00109">
    <property type="entry name" value="C1"/>
    <property type="match status" value="1"/>
</dbReference>
<dbReference type="PANTHER" id="PTHR10807:SF109">
    <property type="entry name" value="SET DOMAIN BINDING FACTOR, ISOFORM A"/>
    <property type="match status" value="1"/>
</dbReference>
<dbReference type="GO" id="GO:0005737">
    <property type="term" value="C:cytoplasm"/>
    <property type="evidence" value="ECO:0007669"/>
    <property type="project" value="TreeGrafter"/>
</dbReference>
<dbReference type="PROSITE" id="PS00479">
    <property type="entry name" value="ZF_DAG_PE_1"/>
    <property type="match status" value="1"/>
</dbReference>
<feature type="compositionally biased region" description="Pro residues" evidence="5">
    <location>
        <begin position="397"/>
        <end position="406"/>
    </location>
</feature>
<keyword evidence="4" id="KW-0862">Zinc</keyword>
<dbReference type="SUPFAM" id="SSF57889">
    <property type="entry name" value="Cysteine-rich domain"/>
    <property type="match status" value="1"/>
</dbReference>
<feature type="region of interest" description="Disordered" evidence="5">
    <location>
        <begin position="21"/>
        <end position="40"/>
    </location>
</feature>
<proteinExistence type="inferred from homology"/>
<dbReference type="PROSITE" id="PS51339">
    <property type="entry name" value="PPASE_MYOTUBULARIN"/>
    <property type="match status" value="1"/>
</dbReference>
<dbReference type="Pfam" id="PF00130">
    <property type="entry name" value="C1_1"/>
    <property type="match status" value="1"/>
</dbReference>